<dbReference type="Gene3D" id="3.50.50.60">
    <property type="entry name" value="FAD/NAD(P)-binding domain"/>
    <property type="match status" value="2"/>
</dbReference>
<dbReference type="InterPro" id="IPR023753">
    <property type="entry name" value="FAD/NAD-binding_dom"/>
</dbReference>
<dbReference type="Pfam" id="PF02852">
    <property type="entry name" value="Pyr_redox_dim"/>
    <property type="match status" value="1"/>
</dbReference>
<evidence type="ECO:0000259" key="5">
    <source>
        <dbReference type="Pfam" id="PF07992"/>
    </source>
</evidence>
<dbReference type="EMBL" id="CP019401">
    <property type="protein sequence ID" value="AQU79313.1"/>
    <property type="molecule type" value="Genomic_DNA"/>
</dbReference>
<dbReference type="SUPFAM" id="SSF55424">
    <property type="entry name" value="FAD/NAD-linked reductases, dimerisation (C-terminal) domain"/>
    <property type="match status" value="1"/>
</dbReference>
<dbReference type="Pfam" id="PF07992">
    <property type="entry name" value="Pyr_redox_2"/>
    <property type="match status" value="1"/>
</dbReference>
<dbReference type="RefSeq" id="WP_078080394.1">
    <property type="nucleotide sequence ID" value="NZ_CP019401.1"/>
</dbReference>
<dbReference type="InterPro" id="IPR010865">
    <property type="entry name" value="DUF1499"/>
</dbReference>
<comment type="cofactor">
    <cofactor evidence="1">
        <name>FAD</name>
        <dbReference type="ChEBI" id="CHEBI:57692"/>
    </cofactor>
</comment>
<evidence type="ECO:0000313" key="6">
    <source>
        <dbReference type="EMBL" id="AQU79313.1"/>
    </source>
</evidence>
<gene>
    <name evidence="6" type="ORF">AJGP001_08560</name>
</gene>
<proteinExistence type="predicted"/>
<keyword evidence="3" id="KW-0274">FAD</keyword>
<dbReference type="PRINTS" id="PR00368">
    <property type="entry name" value="FADPNR"/>
</dbReference>
<feature type="domain" description="FAD/NAD(P)-binding" evidence="5">
    <location>
        <begin position="5"/>
        <end position="315"/>
    </location>
</feature>
<dbReference type="InterPro" id="IPR036188">
    <property type="entry name" value="FAD/NAD-bd_sf"/>
</dbReference>
<dbReference type="PANTHER" id="PTHR43014">
    <property type="entry name" value="MERCURIC REDUCTASE"/>
    <property type="match status" value="1"/>
</dbReference>
<dbReference type="Pfam" id="PF07386">
    <property type="entry name" value="DUF1499"/>
    <property type="match status" value="1"/>
</dbReference>
<name>A0ABN4XLB9_9BACL</name>
<reference evidence="6 7" key="1">
    <citation type="submission" date="2017-01" db="EMBL/GenBank/DDBJ databases">
        <title>Planococcus faecalis genome complete sequence.</title>
        <authorList>
            <person name="Lee P.C."/>
        </authorList>
    </citation>
    <scope>NUCLEOTIDE SEQUENCE [LARGE SCALE GENOMIC DNA]</scope>
    <source>
        <strain evidence="6 7">AJ003</strain>
    </source>
</reference>
<dbReference type="InterPro" id="IPR004099">
    <property type="entry name" value="Pyr_nucl-diS_OxRdtase_dimer"/>
</dbReference>
<dbReference type="PRINTS" id="PR00411">
    <property type="entry name" value="PNDRDTASEI"/>
</dbReference>
<dbReference type="Gene3D" id="3.30.390.30">
    <property type="match status" value="1"/>
</dbReference>
<accession>A0ABN4XLB9</accession>
<evidence type="ECO:0000256" key="3">
    <source>
        <dbReference type="ARBA" id="ARBA00022827"/>
    </source>
</evidence>
<keyword evidence="7" id="KW-1185">Reference proteome</keyword>
<protein>
    <submittedName>
        <fullName evidence="6">Mercuric reductase</fullName>
    </submittedName>
</protein>
<evidence type="ECO:0000313" key="7">
    <source>
        <dbReference type="Proteomes" id="UP000189661"/>
    </source>
</evidence>
<keyword evidence="2" id="KW-0285">Flavoprotein</keyword>
<feature type="domain" description="Pyridine nucleotide-disulphide oxidoreductase dimerisation" evidence="4">
    <location>
        <begin position="336"/>
        <end position="441"/>
    </location>
</feature>
<sequence length="627" mass="68854">MVKNYDIAIIGAGAAGLTAAFTAAGFSKSVVLIDKNLPGGECTWSGCIPSKSLINIAKEVHHAKKYTPSLQVDTSVVLTDIQEVIQKVYAGESPEVLQQSGIDFMNSYAKFVGPHTLEVDGERIEAKKIILSTGSSPMVPPIDGLDNVSYLTNETIFTQKSFPKTMTILGGGAIGVELSQALNRIGVKVTLVEKFERILPKDEEELVLMIQQRLIDEGVIIHTGATAVRAEQKDDIIDLKIEKNGSELTVSGEGLLVALGRQANVKGYGLETAGVEFDSKKIQVDDHLETTTKGIYAIGDVVGPYQLSHMANAQGITATQNAILPINRKMDYEHVTWCTYTDPELGRSGLSEEEAREKYGDSIRVYEHQYADLDRANTKKDSIGKVKIILDKKGYILGASILGDRAGEIISQIQTIKTLKINMGKLSGVIHPYPTYSEVLVKIGKKVYVDNLLNQPLVKTFNKAKDGELSVEKMAMYGTAAVAGIGLANIAIQNNVKPKLGVENGRLKEMPSSPNAVSSQTTAKDKYVPAWPYNGSKNDAKKSLIGMLKGYEGAKIRQNDENYVYVVVTSKALKFKDDIEFFFNDATQRIEFRSASRVGYSDWGVNRKRYDDMRNRYYSISTHRLNS</sequence>
<evidence type="ECO:0000256" key="2">
    <source>
        <dbReference type="ARBA" id="ARBA00022630"/>
    </source>
</evidence>
<dbReference type="PANTHER" id="PTHR43014:SF4">
    <property type="entry name" value="PYRIDINE NUCLEOTIDE-DISULFIDE OXIDOREDUCTASE RCLA-RELATED"/>
    <property type="match status" value="1"/>
</dbReference>
<evidence type="ECO:0000259" key="4">
    <source>
        <dbReference type="Pfam" id="PF02852"/>
    </source>
</evidence>
<evidence type="ECO:0000256" key="1">
    <source>
        <dbReference type="ARBA" id="ARBA00001974"/>
    </source>
</evidence>
<organism evidence="6 7">
    <name type="scientific">Planococcus faecalis</name>
    <dbReference type="NCBI Taxonomy" id="1598147"/>
    <lineage>
        <taxon>Bacteria</taxon>
        <taxon>Bacillati</taxon>
        <taxon>Bacillota</taxon>
        <taxon>Bacilli</taxon>
        <taxon>Bacillales</taxon>
        <taxon>Caryophanaceae</taxon>
        <taxon>Planococcus</taxon>
    </lineage>
</organism>
<dbReference type="InterPro" id="IPR016156">
    <property type="entry name" value="FAD/NAD-linked_Rdtase_dimer_sf"/>
</dbReference>
<dbReference type="SUPFAM" id="SSF51905">
    <property type="entry name" value="FAD/NAD(P)-binding domain"/>
    <property type="match status" value="1"/>
</dbReference>
<dbReference type="Proteomes" id="UP000189661">
    <property type="component" value="Chromosome"/>
</dbReference>